<name>A0A0G4I4C1_9ALVE</name>
<dbReference type="AlphaFoldDB" id="A0A0G4I4C1"/>
<dbReference type="VEuPathDB" id="CryptoDB:Cvel_10850"/>
<dbReference type="PhylomeDB" id="A0A0G4I4C1"/>
<proteinExistence type="predicted"/>
<feature type="domain" description="DUF6815" evidence="1">
    <location>
        <begin position="291"/>
        <end position="389"/>
    </location>
</feature>
<gene>
    <name evidence="2" type="ORF">Cvel_10850</name>
</gene>
<organism evidence="2">
    <name type="scientific">Chromera velia CCMP2878</name>
    <dbReference type="NCBI Taxonomy" id="1169474"/>
    <lineage>
        <taxon>Eukaryota</taxon>
        <taxon>Sar</taxon>
        <taxon>Alveolata</taxon>
        <taxon>Colpodellida</taxon>
        <taxon>Chromeraceae</taxon>
        <taxon>Chromera</taxon>
    </lineage>
</organism>
<protein>
    <recommendedName>
        <fullName evidence="1">DUF6815 domain-containing protein</fullName>
    </recommendedName>
</protein>
<accession>A0A0G4I4C1</accession>
<reference evidence="2" key="1">
    <citation type="submission" date="2014-11" db="EMBL/GenBank/DDBJ databases">
        <authorList>
            <person name="Otto D Thomas"/>
            <person name="Naeem Raeece"/>
        </authorList>
    </citation>
    <scope>NUCLEOTIDE SEQUENCE</scope>
</reference>
<evidence type="ECO:0000313" key="2">
    <source>
        <dbReference type="EMBL" id="CEM51773.1"/>
    </source>
</evidence>
<dbReference type="InterPro" id="IPR049212">
    <property type="entry name" value="DUF6815"/>
</dbReference>
<evidence type="ECO:0000259" key="1">
    <source>
        <dbReference type="Pfam" id="PF20668"/>
    </source>
</evidence>
<dbReference type="EMBL" id="CDMZ01005046">
    <property type="protein sequence ID" value="CEM51773.1"/>
    <property type="molecule type" value="Genomic_DNA"/>
</dbReference>
<dbReference type="NCBIfam" id="NF033816">
    <property type="entry name" value="Cj0069_fam"/>
    <property type="match status" value="1"/>
</dbReference>
<dbReference type="Pfam" id="PF20668">
    <property type="entry name" value="DUF6815"/>
    <property type="match status" value="1"/>
</dbReference>
<sequence>MGCGASAVPSKPADLAAMEKAMPIADSLPRELLPHPKDAAYKCAVVGFVVPGAWNTDKDKNAVRYDSVPIANGLIHAGIACDLINYTPEDHDGFAKKIEEYDGLVVRINPGQLNTAVGEGAQKRFDELMMNMKNKGKPVWPSPEVMKMLGSKEALVKVKDLNCGLPDSAIYFTPEELEESFKVTAAFQPRVIKQNRGSSGEGIWLCWLAEKEYCANLGDAKLEDDDKLKLMEMNDNHVEYHTVREFLDWCVYGRDKGDAVWESKGKGKYLEGGRAAEAQLVDQRLCPRIKEGEVRFQMAGNTLFSIIHKKPKGDGFSAVGGVAEYSFFTPDAPEYAELKAAFEKDLPTIMSVLDLADSPLPLLWTADWIPVDNHKAPFVVCEFNCSCVGISQFLAACGPDKDLKDVAEKDLAEGYRLVNLIGQKALQGLQQTVKKERPEPRDR</sequence>
<dbReference type="SUPFAM" id="SSF56059">
    <property type="entry name" value="Glutathione synthetase ATP-binding domain-like"/>
    <property type="match status" value="1"/>
</dbReference>